<reference evidence="1" key="1">
    <citation type="journal article" date="2018" name="Int. J. Syst. Evol. Microbiol.">
        <title>Neptunicella marina gen. nov., sp. nov., isolated from surface seawater.</title>
        <authorList>
            <person name="Liu X."/>
            <person name="Lai Q."/>
            <person name="Du Y."/>
            <person name="Zhang X."/>
            <person name="Liu Z."/>
            <person name="Sun F."/>
            <person name="Shao Z."/>
        </authorList>
    </citation>
    <scope>NUCLEOTIDE SEQUENCE</scope>
    <source>
        <strain evidence="1">S27-2</strain>
    </source>
</reference>
<evidence type="ECO:0000313" key="1">
    <source>
        <dbReference type="EMBL" id="MBC3767640.1"/>
    </source>
</evidence>
<dbReference type="RefSeq" id="WP_186508277.1">
    <property type="nucleotide sequence ID" value="NZ_JACNEP010000022.1"/>
</dbReference>
<organism evidence="1 2">
    <name type="scientific">Neptunicella marina</name>
    <dbReference type="NCBI Taxonomy" id="2125989"/>
    <lineage>
        <taxon>Bacteria</taxon>
        <taxon>Pseudomonadati</taxon>
        <taxon>Pseudomonadota</taxon>
        <taxon>Gammaproteobacteria</taxon>
        <taxon>Alteromonadales</taxon>
        <taxon>Alteromonadaceae</taxon>
        <taxon>Neptunicella</taxon>
    </lineage>
</organism>
<protein>
    <recommendedName>
        <fullName evidence="3">Glycosyltransferase</fullName>
    </recommendedName>
</protein>
<keyword evidence="2" id="KW-1185">Reference proteome</keyword>
<dbReference type="Gene3D" id="3.40.50.2000">
    <property type="entry name" value="Glycogen Phosphorylase B"/>
    <property type="match status" value="1"/>
</dbReference>
<comment type="caution">
    <text evidence="1">The sequence shown here is derived from an EMBL/GenBank/DDBJ whole genome shotgun (WGS) entry which is preliminary data.</text>
</comment>
<dbReference type="EMBL" id="JACNEP010000022">
    <property type="protein sequence ID" value="MBC3767640.1"/>
    <property type="molecule type" value="Genomic_DNA"/>
</dbReference>
<evidence type="ECO:0000313" key="2">
    <source>
        <dbReference type="Proteomes" id="UP000601768"/>
    </source>
</evidence>
<dbReference type="AlphaFoldDB" id="A0A8J6IYK1"/>
<evidence type="ECO:0008006" key="3">
    <source>
        <dbReference type="Google" id="ProtNLM"/>
    </source>
</evidence>
<proteinExistence type="predicted"/>
<accession>A0A8J6IYK1</accession>
<sequence length="332" mass="39441">MSQRIFYFPYHHVNRYVELNRQTLQQTGAEVHSYRQLYSLHNLRQRNNNTVVLNWFEDRPYRRSFSKPKRWLELLRTIGALLVMRRFCQKVIWVRHNHRPHNVNNAAKSLHNNVPVSHLVNCWLLNAIADHVVTMEPTAFASEQIPHPLYRSDQQLQTANSENKQHNSHSSFLFFGTIKPYKQLEQLLQHWPADITLTILGYCADPHYYTELNNLINQRRLKVNWHNAYVDEKQLNHTLADCRYVIMPHSDESMISSGTFYHAASYGTNFVCFDSEFARSKAARHNFVHLVDKERLTEQLKKLPYIERQEVITQCLRDYGESARLQAWQRLL</sequence>
<gene>
    <name evidence="1" type="ORF">H8B19_17305</name>
</gene>
<dbReference type="SUPFAM" id="SSF53756">
    <property type="entry name" value="UDP-Glycosyltransferase/glycogen phosphorylase"/>
    <property type="match status" value="1"/>
</dbReference>
<name>A0A8J6IYK1_9ALTE</name>
<dbReference type="Proteomes" id="UP000601768">
    <property type="component" value="Unassembled WGS sequence"/>
</dbReference>
<reference evidence="1" key="2">
    <citation type="submission" date="2020-08" db="EMBL/GenBank/DDBJ databases">
        <authorList>
            <person name="Lai Q."/>
        </authorList>
    </citation>
    <scope>NUCLEOTIDE SEQUENCE</scope>
    <source>
        <strain evidence="1">S27-2</strain>
    </source>
</reference>